<dbReference type="InterPro" id="IPR013783">
    <property type="entry name" value="Ig-like_fold"/>
</dbReference>
<feature type="domain" description="Ig-like" evidence="9">
    <location>
        <begin position="147"/>
        <end position="247"/>
    </location>
</feature>
<keyword evidence="8" id="KW-0812">Transmembrane</keyword>
<dbReference type="GeneID" id="109474433"/>
<feature type="compositionally biased region" description="Basic residues" evidence="7">
    <location>
        <begin position="469"/>
        <end position="479"/>
    </location>
</feature>
<dbReference type="InterPro" id="IPR036179">
    <property type="entry name" value="Ig-like_dom_sf"/>
</dbReference>
<dbReference type="OrthoDB" id="660555at2759"/>
<feature type="compositionally biased region" description="Polar residues" evidence="7">
    <location>
        <begin position="699"/>
        <end position="708"/>
    </location>
</feature>
<dbReference type="RefSeq" id="XP_019630287.1">
    <property type="nucleotide sequence ID" value="XM_019774728.1"/>
</dbReference>
<feature type="region of interest" description="Disordered" evidence="7">
    <location>
        <begin position="334"/>
        <end position="479"/>
    </location>
</feature>
<dbReference type="InterPro" id="IPR003591">
    <property type="entry name" value="Leu-rich_rpt_typical-subtyp"/>
</dbReference>
<keyword evidence="8" id="KW-1133">Transmembrane helix</keyword>
<dbReference type="SUPFAM" id="SSF48726">
    <property type="entry name" value="Immunoglobulin"/>
    <property type="match status" value="1"/>
</dbReference>
<evidence type="ECO:0000256" key="3">
    <source>
        <dbReference type="ARBA" id="ARBA00022729"/>
    </source>
</evidence>
<evidence type="ECO:0000256" key="2">
    <source>
        <dbReference type="ARBA" id="ARBA00022614"/>
    </source>
</evidence>
<protein>
    <submittedName>
        <fullName evidence="11">Uncharacterized protein LOC109474433</fullName>
    </submittedName>
</protein>
<evidence type="ECO:0000256" key="1">
    <source>
        <dbReference type="ARBA" id="ARBA00007343"/>
    </source>
</evidence>
<organism evidence="10 11">
    <name type="scientific">Branchiostoma belcheri</name>
    <name type="common">Amphioxus</name>
    <dbReference type="NCBI Taxonomy" id="7741"/>
    <lineage>
        <taxon>Eukaryota</taxon>
        <taxon>Metazoa</taxon>
        <taxon>Chordata</taxon>
        <taxon>Cephalochordata</taxon>
        <taxon>Leptocardii</taxon>
        <taxon>Amphioxiformes</taxon>
        <taxon>Branchiostomatidae</taxon>
        <taxon>Branchiostoma</taxon>
    </lineage>
</organism>
<evidence type="ECO:0000256" key="8">
    <source>
        <dbReference type="SAM" id="Phobius"/>
    </source>
</evidence>
<feature type="compositionally biased region" description="Basic residues" evidence="7">
    <location>
        <begin position="739"/>
        <end position="751"/>
    </location>
</feature>
<dbReference type="SUPFAM" id="SSF52058">
    <property type="entry name" value="L domain-like"/>
    <property type="match status" value="1"/>
</dbReference>
<dbReference type="KEGG" id="bbel:109474433"/>
<accession>A0A6P4ZGT7</accession>
<dbReference type="PANTHER" id="PTHR45930">
    <property type="entry name" value="G-PROTEIN COUPLED RECEPTOR 124-LIKE PROTEIN"/>
    <property type="match status" value="1"/>
</dbReference>
<feature type="compositionally biased region" description="Basic and acidic residues" evidence="7">
    <location>
        <begin position="570"/>
        <end position="585"/>
    </location>
</feature>
<dbReference type="GO" id="GO:0007166">
    <property type="term" value="P:cell surface receptor signaling pathway"/>
    <property type="evidence" value="ECO:0007669"/>
    <property type="project" value="TreeGrafter"/>
</dbReference>
<feature type="compositionally biased region" description="Basic and acidic residues" evidence="7">
    <location>
        <begin position="643"/>
        <end position="656"/>
    </location>
</feature>
<dbReference type="Pfam" id="PF13855">
    <property type="entry name" value="LRR_8"/>
    <property type="match status" value="1"/>
</dbReference>
<evidence type="ECO:0000256" key="4">
    <source>
        <dbReference type="ARBA" id="ARBA00022737"/>
    </source>
</evidence>
<evidence type="ECO:0000256" key="7">
    <source>
        <dbReference type="SAM" id="MobiDB-lite"/>
    </source>
</evidence>
<keyword evidence="8" id="KW-0472">Membrane</keyword>
<dbReference type="InterPro" id="IPR001611">
    <property type="entry name" value="Leu-rich_rpt"/>
</dbReference>
<evidence type="ECO:0000256" key="6">
    <source>
        <dbReference type="ARBA" id="ARBA00023170"/>
    </source>
</evidence>
<reference evidence="11" key="1">
    <citation type="submission" date="2025-08" db="UniProtKB">
        <authorList>
            <consortium name="RefSeq"/>
        </authorList>
    </citation>
    <scope>IDENTIFICATION</scope>
    <source>
        <tissue evidence="11">Gonad</tissue>
    </source>
</reference>
<feature type="region of interest" description="Disordered" evidence="7">
    <location>
        <begin position="514"/>
        <end position="751"/>
    </location>
</feature>
<feature type="compositionally biased region" description="Basic and acidic residues" evidence="7">
    <location>
        <begin position="344"/>
        <end position="354"/>
    </location>
</feature>
<evidence type="ECO:0000313" key="10">
    <source>
        <dbReference type="Proteomes" id="UP000515135"/>
    </source>
</evidence>
<dbReference type="Gene3D" id="2.60.40.10">
    <property type="entry name" value="Immunoglobulins"/>
    <property type="match status" value="1"/>
</dbReference>
<comment type="similarity">
    <text evidence="1">Belongs to the G-protein coupled receptor 2 family. Adhesion G-protein coupled receptor (ADGR) subfamily.</text>
</comment>
<keyword evidence="6" id="KW-0675">Receptor</keyword>
<evidence type="ECO:0000259" key="9">
    <source>
        <dbReference type="PROSITE" id="PS50835"/>
    </source>
</evidence>
<dbReference type="PROSITE" id="PS51450">
    <property type="entry name" value="LRR"/>
    <property type="match status" value="1"/>
</dbReference>
<dbReference type="Proteomes" id="UP000515135">
    <property type="component" value="Unplaced"/>
</dbReference>
<proteinExistence type="inferred from homology"/>
<dbReference type="SMART" id="SM00369">
    <property type="entry name" value="LRR_TYP"/>
    <property type="match status" value="2"/>
</dbReference>
<feature type="compositionally biased region" description="Basic and acidic residues" evidence="7">
    <location>
        <begin position="454"/>
        <end position="463"/>
    </location>
</feature>
<dbReference type="AlphaFoldDB" id="A0A6P4ZGT7"/>
<dbReference type="PROSITE" id="PS50835">
    <property type="entry name" value="IG_LIKE"/>
    <property type="match status" value="1"/>
</dbReference>
<gene>
    <name evidence="11" type="primary">LOC109474433</name>
</gene>
<keyword evidence="4" id="KW-0677">Repeat</keyword>
<sequence>MMTRLEAETFRGLAKLQVLNLVDNRLHYIDDAAFVGLARLRKLFLSRNCLSNIPRGTDQSPGPLELTMMQNPLTSLIAAEELKHVSRLVLAKNGLPCDCKLRDMKRWMTRNKQWSITCGSFPYKRIRWLSMDDLKCDYKVSVSSDYGTVTGNVSLTCQTDCQEGLDLTFSWIAPKGKCLSSTREYSRTYTDVRESHCNETPVTRRETKKTCYSVLHIPTLRRGMEGRYTCLVTANHANAANASTVLTVAGTEFPSGRQKTTNETSTRTYTYMYASQSQTTARDAATPVGGKGTTHPGPGLSPMQLVLFGLAPFVGCSLIVVVIAACVTKCKGARQQNNTNGHRNAAEKHNDESNGHFSGTDSVTGVSYENDDQFSDSGGDNRVHYENNDQFSDTEGASKDVYENDDQFSDTDGANGGQYENDGQFSDDAVVSKHPYRTVPHKETGKTSSLVKADGARPCDNQKKSLAIAKRRATRSRRRAEIKSNVLRVLAEVHAQAQASGHYDNCKNAAERSSVEVATSSDNVASDGGQYDNERPVPDSVTSPASETTNRNDDGSDSDQEYMTLPNHSPGEDVQREGTSEDRDAASTSACGDDVSENDYVTFPGDENSDEKTRKTDGRESDLDITEDSCDHTYVTFPEEEYADGKTRKTDGRSDLDTDSSNTEEGCDHTYVTFPGEENDDNVEEQQRESEKKDGQVSDLDTASSISEDSSDHTYVTFPDEENDEEQQQKRDGKVGRTCVRRRHSLVQRRM</sequence>
<feature type="compositionally biased region" description="Polar residues" evidence="7">
    <location>
        <begin position="355"/>
        <end position="367"/>
    </location>
</feature>
<keyword evidence="10" id="KW-1185">Reference proteome</keyword>
<dbReference type="SMART" id="SM00409">
    <property type="entry name" value="IG"/>
    <property type="match status" value="1"/>
</dbReference>
<dbReference type="InterPro" id="IPR007110">
    <property type="entry name" value="Ig-like_dom"/>
</dbReference>
<evidence type="ECO:0000256" key="5">
    <source>
        <dbReference type="ARBA" id="ARBA00023157"/>
    </source>
</evidence>
<dbReference type="InterPro" id="IPR051963">
    <property type="entry name" value="Adhesion_GPCR_A"/>
</dbReference>
<dbReference type="GO" id="GO:0005886">
    <property type="term" value="C:plasma membrane"/>
    <property type="evidence" value="ECO:0007669"/>
    <property type="project" value="TreeGrafter"/>
</dbReference>
<evidence type="ECO:0000313" key="11">
    <source>
        <dbReference type="RefSeq" id="XP_019630287.1"/>
    </source>
</evidence>
<keyword evidence="5" id="KW-1015">Disulfide bond</keyword>
<dbReference type="PANTHER" id="PTHR45930:SF4">
    <property type="entry name" value="ADHESION G PROTEIN-COUPLED RECEPTOR A3"/>
    <property type="match status" value="1"/>
</dbReference>
<name>A0A6P4ZGT7_BRABE</name>
<feature type="compositionally biased region" description="Basic and acidic residues" evidence="7">
    <location>
        <begin position="685"/>
        <end position="696"/>
    </location>
</feature>
<dbReference type="Gene3D" id="3.80.10.10">
    <property type="entry name" value="Ribonuclease Inhibitor"/>
    <property type="match status" value="1"/>
</dbReference>
<feature type="transmembrane region" description="Helical" evidence="8">
    <location>
        <begin position="305"/>
        <end position="327"/>
    </location>
</feature>
<feature type="compositionally biased region" description="Polar residues" evidence="7">
    <location>
        <begin position="540"/>
        <end position="549"/>
    </location>
</feature>
<feature type="compositionally biased region" description="Basic and acidic residues" evidence="7">
    <location>
        <begin position="610"/>
        <end position="622"/>
    </location>
</feature>
<dbReference type="InterPro" id="IPR003599">
    <property type="entry name" value="Ig_sub"/>
</dbReference>
<keyword evidence="3" id="KW-0732">Signal</keyword>
<keyword evidence="2" id="KW-0433">Leucine-rich repeat</keyword>
<dbReference type="InterPro" id="IPR032675">
    <property type="entry name" value="LRR_dom_sf"/>
</dbReference>